<proteinExistence type="predicted"/>
<dbReference type="Proteomes" id="UP000824120">
    <property type="component" value="Chromosome 11"/>
</dbReference>
<dbReference type="EMBL" id="JACXVP010000011">
    <property type="protein sequence ID" value="KAG5578503.1"/>
    <property type="molecule type" value="Genomic_DNA"/>
</dbReference>
<evidence type="ECO:0000313" key="1">
    <source>
        <dbReference type="EMBL" id="KAG5578503.1"/>
    </source>
</evidence>
<comment type="caution">
    <text evidence="1">The sequence shown here is derived from an EMBL/GenBank/DDBJ whole genome shotgun (WGS) entry which is preliminary data.</text>
</comment>
<accession>A0A9J5WT94</accession>
<feature type="non-terminal residue" evidence="1">
    <location>
        <position position="1"/>
    </location>
</feature>
<sequence length="165" mass="18879">MEIMMVTYSREVRLLRSWLLNVFRLNIVSLRIEQGNSHFSPPRTSSSLRSCWMVLGRMLIGKESEKKDFQATSQSTLGNHQSKVAQVQGTLPSPVHPTASLRHLCKFKLPKRVKWLCEGRTTIELFSHLCYLMHPSNDDLLDILHKKQSIASIVDEDHCSSTSML</sequence>
<dbReference type="AlphaFoldDB" id="A0A9J5WT94"/>
<reference evidence="1 2" key="1">
    <citation type="submission" date="2020-09" db="EMBL/GenBank/DDBJ databases">
        <title>De no assembly of potato wild relative species, Solanum commersonii.</title>
        <authorList>
            <person name="Cho K."/>
        </authorList>
    </citation>
    <scope>NUCLEOTIDE SEQUENCE [LARGE SCALE GENOMIC DNA]</scope>
    <source>
        <strain evidence="1">LZ3.2</strain>
        <tissue evidence="1">Leaf</tissue>
    </source>
</reference>
<protein>
    <submittedName>
        <fullName evidence="1">Uncharacterized protein</fullName>
    </submittedName>
</protein>
<name>A0A9J5WT94_SOLCO</name>
<keyword evidence="2" id="KW-1185">Reference proteome</keyword>
<organism evidence="1 2">
    <name type="scientific">Solanum commersonii</name>
    <name type="common">Commerson's wild potato</name>
    <name type="synonym">Commerson's nightshade</name>
    <dbReference type="NCBI Taxonomy" id="4109"/>
    <lineage>
        <taxon>Eukaryota</taxon>
        <taxon>Viridiplantae</taxon>
        <taxon>Streptophyta</taxon>
        <taxon>Embryophyta</taxon>
        <taxon>Tracheophyta</taxon>
        <taxon>Spermatophyta</taxon>
        <taxon>Magnoliopsida</taxon>
        <taxon>eudicotyledons</taxon>
        <taxon>Gunneridae</taxon>
        <taxon>Pentapetalae</taxon>
        <taxon>asterids</taxon>
        <taxon>lamiids</taxon>
        <taxon>Solanales</taxon>
        <taxon>Solanaceae</taxon>
        <taxon>Solanoideae</taxon>
        <taxon>Solaneae</taxon>
        <taxon>Solanum</taxon>
    </lineage>
</organism>
<gene>
    <name evidence="1" type="ORF">H5410_058637</name>
</gene>
<evidence type="ECO:0000313" key="2">
    <source>
        <dbReference type="Proteomes" id="UP000824120"/>
    </source>
</evidence>